<evidence type="ECO:0000256" key="1">
    <source>
        <dbReference type="ARBA" id="ARBA00000085"/>
    </source>
</evidence>
<keyword evidence="6" id="KW-0418">Kinase</keyword>
<dbReference type="PRINTS" id="PR00344">
    <property type="entry name" value="BCTRLSENSOR"/>
</dbReference>
<sequence>MLAELSMHIMDIVQNSISAGASFVRVKIEQKESTNTLTIEVEDNGKGMTEEEIKKVQDPFYTTKSYKKVGLGIPLFKQTAEHCDGSFEILSTPGKGTLIRATFKSSHIDLPPMGNLRDTILTLIVGKPEVDFLFEIYKDGVSFILDTREVKKELQDVPINHPEVIKFLEEYIDTNLKAMEVVS</sequence>
<dbReference type="InterPro" id="IPR036890">
    <property type="entry name" value="HATPase_C_sf"/>
</dbReference>
<evidence type="ECO:0000259" key="9">
    <source>
        <dbReference type="PROSITE" id="PS50109"/>
    </source>
</evidence>
<dbReference type="AlphaFoldDB" id="A0A7V3NVA3"/>
<dbReference type="GO" id="GO:0000160">
    <property type="term" value="P:phosphorelay signal transduction system"/>
    <property type="evidence" value="ECO:0007669"/>
    <property type="project" value="UniProtKB-KW"/>
</dbReference>
<evidence type="ECO:0000256" key="4">
    <source>
        <dbReference type="ARBA" id="ARBA00022679"/>
    </source>
</evidence>
<dbReference type="InterPro" id="IPR004358">
    <property type="entry name" value="Sig_transdc_His_kin-like_C"/>
</dbReference>
<keyword evidence="4" id="KW-0808">Transferase</keyword>
<evidence type="ECO:0000256" key="7">
    <source>
        <dbReference type="ARBA" id="ARBA00022840"/>
    </source>
</evidence>
<keyword evidence="3" id="KW-0597">Phosphoprotein</keyword>
<dbReference type="SUPFAM" id="SSF55874">
    <property type="entry name" value="ATPase domain of HSP90 chaperone/DNA topoisomerase II/histidine kinase"/>
    <property type="match status" value="1"/>
</dbReference>
<comment type="catalytic activity">
    <reaction evidence="1">
        <text>ATP + protein L-histidine = ADP + protein N-phospho-L-histidine.</text>
        <dbReference type="EC" id="2.7.13.3"/>
    </reaction>
</comment>
<comment type="caution">
    <text evidence="10">The sequence shown here is derived from an EMBL/GenBank/DDBJ whole genome shotgun (WGS) entry which is preliminary data.</text>
</comment>
<evidence type="ECO:0000313" key="10">
    <source>
        <dbReference type="EMBL" id="HGB35996.1"/>
    </source>
</evidence>
<evidence type="ECO:0000256" key="3">
    <source>
        <dbReference type="ARBA" id="ARBA00022553"/>
    </source>
</evidence>
<accession>A0A7V3NVA3</accession>
<keyword evidence="8" id="KW-0902">Two-component regulatory system</keyword>
<dbReference type="PANTHER" id="PTHR43065">
    <property type="entry name" value="SENSOR HISTIDINE KINASE"/>
    <property type="match status" value="1"/>
</dbReference>
<dbReference type="InterPro" id="IPR005467">
    <property type="entry name" value="His_kinase_dom"/>
</dbReference>
<dbReference type="CDD" id="cd00075">
    <property type="entry name" value="HATPase"/>
    <property type="match status" value="1"/>
</dbReference>
<gene>
    <name evidence="10" type="ORF">ENV38_03730</name>
</gene>
<keyword evidence="7 10" id="KW-0067">ATP-binding</keyword>
<dbReference type="GO" id="GO:0005524">
    <property type="term" value="F:ATP binding"/>
    <property type="evidence" value="ECO:0007669"/>
    <property type="project" value="UniProtKB-KW"/>
</dbReference>
<dbReference type="PANTHER" id="PTHR43065:SF10">
    <property type="entry name" value="PEROXIDE STRESS-ACTIVATED HISTIDINE KINASE MAK3"/>
    <property type="match status" value="1"/>
</dbReference>
<dbReference type="Pfam" id="PF02518">
    <property type="entry name" value="HATPase_c"/>
    <property type="match status" value="1"/>
</dbReference>
<dbReference type="GO" id="GO:0004673">
    <property type="term" value="F:protein histidine kinase activity"/>
    <property type="evidence" value="ECO:0007669"/>
    <property type="project" value="UniProtKB-EC"/>
</dbReference>
<dbReference type="EC" id="2.7.13.3" evidence="2"/>
<proteinExistence type="predicted"/>
<dbReference type="InterPro" id="IPR003594">
    <property type="entry name" value="HATPase_dom"/>
</dbReference>
<protein>
    <recommendedName>
        <fullName evidence="2">histidine kinase</fullName>
        <ecNumber evidence="2">2.7.13.3</ecNumber>
    </recommendedName>
</protein>
<evidence type="ECO:0000256" key="8">
    <source>
        <dbReference type="ARBA" id="ARBA00023012"/>
    </source>
</evidence>
<evidence type="ECO:0000256" key="6">
    <source>
        <dbReference type="ARBA" id="ARBA00022777"/>
    </source>
</evidence>
<dbReference type="SMART" id="SM00387">
    <property type="entry name" value="HATPase_c"/>
    <property type="match status" value="1"/>
</dbReference>
<name>A0A7V3NVA3_UNCW3</name>
<organism evidence="10">
    <name type="scientific">candidate division WOR-3 bacterium</name>
    <dbReference type="NCBI Taxonomy" id="2052148"/>
    <lineage>
        <taxon>Bacteria</taxon>
        <taxon>Bacteria division WOR-3</taxon>
    </lineage>
</organism>
<dbReference type="Gene3D" id="3.30.565.10">
    <property type="entry name" value="Histidine kinase-like ATPase, C-terminal domain"/>
    <property type="match status" value="1"/>
</dbReference>
<dbReference type="PROSITE" id="PS50109">
    <property type="entry name" value="HIS_KIN"/>
    <property type="match status" value="1"/>
</dbReference>
<dbReference type="EMBL" id="DTGD01000140">
    <property type="protein sequence ID" value="HGB35996.1"/>
    <property type="molecule type" value="Genomic_DNA"/>
</dbReference>
<evidence type="ECO:0000256" key="5">
    <source>
        <dbReference type="ARBA" id="ARBA00022741"/>
    </source>
</evidence>
<evidence type="ECO:0000256" key="2">
    <source>
        <dbReference type="ARBA" id="ARBA00012438"/>
    </source>
</evidence>
<feature type="domain" description="Histidine kinase" evidence="9">
    <location>
        <begin position="1"/>
        <end position="107"/>
    </location>
</feature>
<keyword evidence="5" id="KW-0547">Nucleotide-binding</keyword>
<reference evidence="10" key="1">
    <citation type="journal article" date="2020" name="mSystems">
        <title>Genome- and Community-Level Interaction Insights into Carbon Utilization and Element Cycling Functions of Hydrothermarchaeota in Hydrothermal Sediment.</title>
        <authorList>
            <person name="Zhou Z."/>
            <person name="Liu Y."/>
            <person name="Xu W."/>
            <person name="Pan J."/>
            <person name="Luo Z.H."/>
            <person name="Li M."/>
        </authorList>
    </citation>
    <scope>NUCLEOTIDE SEQUENCE [LARGE SCALE GENOMIC DNA]</scope>
    <source>
        <strain evidence="10">SpSt-754</strain>
    </source>
</reference>